<dbReference type="Proteomes" id="UP000027442">
    <property type="component" value="Unassembled WGS sequence"/>
</dbReference>
<protein>
    <submittedName>
        <fullName evidence="1">Uncharacterized protein</fullName>
    </submittedName>
</protein>
<name>A0A069QN16_HOYLO</name>
<dbReference type="HOGENOM" id="CLU_211596_0_0_10"/>
<comment type="caution">
    <text evidence="1">The sequence shown here is derived from an EMBL/GenBank/DDBJ whole genome shotgun (WGS) entry which is preliminary data.</text>
</comment>
<sequence length="57" mass="6251">MTLQKVCSRPTNSLVGSVMSVFTIFLGRNLPSDYLVISLKTLTFALQKETDMGVVSI</sequence>
<evidence type="ECO:0000313" key="2">
    <source>
        <dbReference type="Proteomes" id="UP000027442"/>
    </source>
</evidence>
<dbReference type="AlphaFoldDB" id="A0A069QN16"/>
<dbReference type="PATRIC" id="fig|1122985.7.peg.417"/>
<organism evidence="1 2">
    <name type="scientific">Hoylesella loescheii DSM 19665 = JCM 12249 = ATCC 15930</name>
    <dbReference type="NCBI Taxonomy" id="1122985"/>
    <lineage>
        <taxon>Bacteria</taxon>
        <taxon>Pseudomonadati</taxon>
        <taxon>Bacteroidota</taxon>
        <taxon>Bacteroidia</taxon>
        <taxon>Bacteroidales</taxon>
        <taxon>Prevotellaceae</taxon>
        <taxon>Hoylesella</taxon>
    </lineage>
</organism>
<reference evidence="1 2" key="1">
    <citation type="submission" date="2013-08" db="EMBL/GenBank/DDBJ databases">
        <authorList>
            <person name="Weinstock G."/>
            <person name="Sodergren E."/>
            <person name="Wylie T."/>
            <person name="Fulton L."/>
            <person name="Fulton R."/>
            <person name="Fronick C."/>
            <person name="O'Laughlin M."/>
            <person name="Godfrey J."/>
            <person name="Miner T."/>
            <person name="Herter B."/>
            <person name="Appelbaum E."/>
            <person name="Cordes M."/>
            <person name="Lek S."/>
            <person name="Wollam A."/>
            <person name="Pepin K.H."/>
            <person name="Palsikar V.B."/>
            <person name="Mitreva M."/>
            <person name="Wilson R.K."/>
        </authorList>
    </citation>
    <scope>NUCLEOTIDE SEQUENCE [LARGE SCALE GENOMIC DNA]</scope>
    <source>
        <strain evidence="1 2">ATCC 15930</strain>
    </source>
</reference>
<dbReference type="EMBL" id="JNGW01000015">
    <property type="protein sequence ID" value="KDR53424.1"/>
    <property type="molecule type" value="Genomic_DNA"/>
</dbReference>
<evidence type="ECO:0000313" key="1">
    <source>
        <dbReference type="EMBL" id="KDR53424.1"/>
    </source>
</evidence>
<accession>A0A069QN16</accession>
<keyword evidence="2" id="KW-1185">Reference proteome</keyword>
<proteinExistence type="predicted"/>
<gene>
    <name evidence="1" type="ORF">HMPREF1991_00399</name>
</gene>